<keyword evidence="2" id="KW-1185">Reference proteome</keyword>
<dbReference type="EMBL" id="CAJVPT010004622">
    <property type="protein sequence ID" value="CAG8510225.1"/>
    <property type="molecule type" value="Genomic_DNA"/>
</dbReference>
<evidence type="ECO:0000313" key="2">
    <source>
        <dbReference type="Proteomes" id="UP000789525"/>
    </source>
</evidence>
<comment type="caution">
    <text evidence="1">The sequence shown here is derived from an EMBL/GenBank/DDBJ whole genome shotgun (WGS) entry which is preliminary data.</text>
</comment>
<name>A0ACA9L7M7_9GLOM</name>
<evidence type="ECO:0000313" key="1">
    <source>
        <dbReference type="EMBL" id="CAG8510225.1"/>
    </source>
</evidence>
<organism evidence="1 2">
    <name type="scientific">Acaulospora colombiana</name>
    <dbReference type="NCBI Taxonomy" id="27376"/>
    <lineage>
        <taxon>Eukaryota</taxon>
        <taxon>Fungi</taxon>
        <taxon>Fungi incertae sedis</taxon>
        <taxon>Mucoromycota</taxon>
        <taxon>Glomeromycotina</taxon>
        <taxon>Glomeromycetes</taxon>
        <taxon>Diversisporales</taxon>
        <taxon>Acaulosporaceae</taxon>
        <taxon>Acaulospora</taxon>
    </lineage>
</organism>
<sequence length="115" mass="13608">MSTSAISNYFSSVKNLDTENLIIFLREQNLNLDEDDFRILHKQKMDGQIFLEMTKEKFMEDGMKPKSAIKLENQAKVFKKGRIEYFWLFSCDVWSKQHFTVYPGPPIFLALSREM</sequence>
<protein>
    <submittedName>
        <fullName evidence="1">15360_t:CDS:1</fullName>
    </submittedName>
</protein>
<proteinExistence type="predicted"/>
<dbReference type="Proteomes" id="UP000789525">
    <property type="component" value="Unassembled WGS sequence"/>
</dbReference>
<accession>A0ACA9L7M7</accession>
<reference evidence="1" key="1">
    <citation type="submission" date="2021-06" db="EMBL/GenBank/DDBJ databases">
        <authorList>
            <person name="Kallberg Y."/>
            <person name="Tangrot J."/>
            <person name="Rosling A."/>
        </authorList>
    </citation>
    <scope>NUCLEOTIDE SEQUENCE</scope>
    <source>
        <strain evidence="1">CL356</strain>
    </source>
</reference>
<gene>
    <name evidence="1" type="ORF">ACOLOM_LOCUS3187</name>
</gene>